<feature type="transmembrane region" description="Helical" evidence="1">
    <location>
        <begin position="6"/>
        <end position="22"/>
    </location>
</feature>
<proteinExistence type="predicted"/>
<keyword evidence="1" id="KW-1133">Transmembrane helix</keyword>
<keyword evidence="3" id="KW-1185">Reference proteome</keyword>
<evidence type="ECO:0000313" key="3">
    <source>
        <dbReference type="Proteomes" id="UP000724874"/>
    </source>
</evidence>
<keyword evidence="1" id="KW-0812">Transmembrane</keyword>
<name>A0A9P5NRX1_GYMJU</name>
<comment type="caution">
    <text evidence="2">The sequence shown here is derived from an EMBL/GenBank/DDBJ whole genome shotgun (WGS) entry which is preliminary data.</text>
</comment>
<organism evidence="2 3">
    <name type="scientific">Gymnopilus junonius</name>
    <name type="common">Spectacular rustgill mushroom</name>
    <name type="synonym">Gymnopilus spectabilis subsp. junonius</name>
    <dbReference type="NCBI Taxonomy" id="109634"/>
    <lineage>
        <taxon>Eukaryota</taxon>
        <taxon>Fungi</taxon>
        <taxon>Dikarya</taxon>
        <taxon>Basidiomycota</taxon>
        <taxon>Agaricomycotina</taxon>
        <taxon>Agaricomycetes</taxon>
        <taxon>Agaricomycetidae</taxon>
        <taxon>Agaricales</taxon>
        <taxon>Agaricineae</taxon>
        <taxon>Hymenogastraceae</taxon>
        <taxon>Gymnopilus</taxon>
    </lineage>
</organism>
<evidence type="ECO:0000256" key="1">
    <source>
        <dbReference type="SAM" id="Phobius"/>
    </source>
</evidence>
<reference evidence="2" key="1">
    <citation type="submission" date="2020-11" db="EMBL/GenBank/DDBJ databases">
        <authorList>
            <consortium name="DOE Joint Genome Institute"/>
            <person name="Ahrendt S."/>
            <person name="Riley R."/>
            <person name="Andreopoulos W."/>
            <person name="LaButti K."/>
            <person name="Pangilinan J."/>
            <person name="Ruiz-duenas F.J."/>
            <person name="Barrasa J.M."/>
            <person name="Sanchez-Garcia M."/>
            <person name="Camarero S."/>
            <person name="Miyauchi S."/>
            <person name="Serrano A."/>
            <person name="Linde D."/>
            <person name="Babiker R."/>
            <person name="Drula E."/>
            <person name="Ayuso-Fernandez I."/>
            <person name="Pacheco R."/>
            <person name="Padilla G."/>
            <person name="Ferreira P."/>
            <person name="Barriuso J."/>
            <person name="Kellner H."/>
            <person name="Castanera R."/>
            <person name="Alfaro M."/>
            <person name="Ramirez L."/>
            <person name="Pisabarro A.G."/>
            <person name="Kuo A."/>
            <person name="Tritt A."/>
            <person name="Lipzen A."/>
            <person name="He G."/>
            <person name="Yan M."/>
            <person name="Ng V."/>
            <person name="Cullen D."/>
            <person name="Martin F."/>
            <person name="Rosso M.-N."/>
            <person name="Henrissat B."/>
            <person name="Hibbett D."/>
            <person name="Martinez A.T."/>
            <person name="Grigoriev I.V."/>
        </authorList>
    </citation>
    <scope>NUCLEOTIDE SEQUENCE</scope>
    <source>
        <strain evidence="2">AH 44721</strain>
    </source>
</reference>
<dbReference type="AlphaFoldDB" id="A0A9P5NRX1"/>
<evidence type="ECO:0000313" key="2">
    <source>
        <dbReference type="EMBL" id="KAF8902911.1"/>
    </source>
</evidence>
<keyword evidence="1" id="KW-0472">Membrane</keyword>
<accession>A0A9P5NRX1</accession>
<gene>
    <name evidence="2" type="ORF">CPB84DRAFT_1775191</name>
</gene>
<protein>
    <submittedName>
        <fullName evidence="2">Uncharacterized protein</fullName>
    </submittedName>
</protein>
<dbReference type="Proteomes" id="UP000724874">
    <property type="component" value="Unassembled WGS sequence"/>
</dbReference>
<dbReference type="EMBL" id="JADNYJ010000033">
    <property type="protein sequence ID" value="KAF8902911.1"/>
    <property type="molecule type" value="Genomic_DNA"/>
</dbReference>
<sequence>METIWVWIWVVYYFFVTVVCTYRHVVGDYFAWFLLLFDNTIPWSWILLYSILL</sequence>
<feature type="transmembrane region" description="Helical" evidence="1">
    <location>
        <begin position="29"/>
        <end position="52"/>
    </location>
</feature>